<proteinExistence type="inferred from homology"/>
<evidence type="ECO:0000313" key="15">
    <source>
        <dbReference type="EnsemblMetazoa" id="MESCA009322-PA"/>
    </source>
</evidence>
<evidence type="ECO:0000256" key="7">
    <source>
        <dbReference type="ARBA" id="ARBA00022853"/>
    </source>
</evidence>
<evidence type="ECO:0000256" key="1">
    <source>
        <dbReference type="ARBA" id="ARBA00001954"/>
    </source>
</evidence>
<keyword evidence="12" id="KW-0804">Transcription</keyword>
<feature type="domain" description="RIOX1/NO66-like C-terminal winged helix" evidence="14">
    <location>
        <begin position="2"/>
        <end position="123"/>
    </location>
</feature>
<dbReference type="FunFam" id="3.90.930.40:FF:000001">
    <property type="entry name" value="ribosomal oxygenase 1 isoform X1"/>
    <property type="match status" value="1"/>
</dbReference>
<evidence type="ECO:0000256" key="2">
    <source>
        <dbReference type="ARBA" id="ARBA00004123"/>
    </source>
</evidence>
<sequence length="127" mass="14933">IEKSEEQKTVFGVKNELDATGNLVEPTYISSESNVRLLRANICRLVREEGTYRLYFYVDNSKEYHEYEVNFIEVEEEDVKCIKKLIQSYPNYLKVENLPHSEDEYKVAIVESLWSRGLLCCEKNVVK</sequence>
<evidence type="ECO:0000256" key="9">
    <source>
        <dbReference type="ARBA" id="ARBA00023002"/>
    </source>
</evidence>
<dbReference type="GO" id="GO:0005634">
    <property type="term" value="C:nucleus"/>
    <property type="evidence" value="ECO:0007669"/>
    <property type="project" value="UniProtKB-SubCell"/>
</dbReference>
<evidence type="ECO:0000256" key="12">
    <source>
        <dbReference type="ARBA" id="ARBA00023163"/>
    </source>
</evidence>
<dbReference type="GO" id="GO:0140680">
    <property type="term" value="F:histone H3K36me/H3K36me2 demethylase activity"/>
    <property type="evidence" value="ECO:0007669"/>
    <property type="project" value="UniProtKB-EC"/>
</dbReference>
<keyword evidence="6" id="KW-0479">Metal-binding</keyword>
<dbReference type="OMA" id="LRANICR"/>
<evidence type="ECO:0000256" key="11">
    <source>
        <dbReference type="ARBA" id="ARBA00023015"/>
    </source>
</evidence>
<dbReference type="AlphaFoldDB" id="T1GZL8"/>
<dbReference type="Pfam" id="PF21233">
    <property type="entry name" value="WHD_RIOX1"/>
    <property type="match status" value="1"/>
</dbReference>
<evidence type="ECO:0000259" key="14">
    <source>
        <dbReference type="Pfam" id="PF21233"/>
    </source>
</evidence>
<dbReference type="GO" id="GO:0046872">
    <property type="term" value="F:metal ion binding"/>
    <property type="evidence" value="ECO:0007669"/>
    <property type="project" value="UniProtKB-KW"/>
</dbReference>
<dbReference type="Proteomes" id="UP000015102">
    <property type="component" value="Unassembled WGS sequence"/>
</dbReference>
<evidence type="ECO:0000313" key="16">
    <source>
        <dbReference type="Proteomes" id="UP000015102"/>
    </source>
</evidence>
<organism evidence="15 16">
    <name type="scientific">Megaselia scalaris</name>
    <name type="common">Humpbacked fly</name>
    <name type="synonym">Phora scalaris</name>
    <dbReference type="NCBI Taxonomy" id="36166"/>
    <lineage>
        <taxon>Eukaryota</taxon>
        <taxon>Metazoa</taxon>
        <taxon>Ecdysozoa</taxon>
        <taxon>Arthropoda</taxon>
        <taxon>Hexapoda</taxon>
        <taxon>Insecta</taxon>
        <taxon>Pterygota</taxon>
        <taxon>Neoptera</taxon>
        <taxon>Endopterygota</taxon>
        <taxon>Diptera</taxon>
        <taxon>Brachycera</taxon>
        <taxon>Muscomorpha</taxon>
        <taxon>Platypezoidea</taxon>
        <taxon>Phoridae</taxon>
        <taxon>Megaseliini</taxon>
        <taxon>Megaselia</taxon>
    </lineage>
</organism>
<evidence type="ECO:0000256" key="3">
    <source>
        <dbReference type="ARBA" id="ARBA00010309"/>
    </source>
</evidence>
<evidence type="ECO:0000256" key="13">
    <source>
        <dbReference type="ARBA" id="ARBA00023242"/>
    </source>
</evidence>
<evidence type="ECO:0000256" key="10">
    <source>
        <dbReference type="ARBA" id="ARBA00023004"/>
    </source>
</evidence>
<keyword evidence="8" id="KW-0223">Dioxygenase</keyword>
<keyword evidence="16" id="KW-1185">Reference proteome</keyword>
<protein>
    <recommendedName>
        <fullName evidence="4">[histone H3]-dimethyl-L-lysine(36) demethylase</fullName>
        <ecNumber evidence="4">1.14.11.27</ecNumber>
    </recommendedName>
</protein>
<name>T1GZL8_MEGSC</name>
<dbReference type="EnsemblMetazoa" id="MESCA009322-RA">
    <property type="protein sequence ID" value="MESCA009322-PA"/>
    <property type="gene ID" value="MESCA009322"/>
</dbReference>
<dbReference type="EC" id="1.14.11.27" evidence="4"/>
<comment type="cofactor">
    <cofactor evidence="1">
        <name>Fe(2+)</name>
        <dbReference type="ChEBI" id="CHEBI:29033"/>
    </cofactor>
</comment>
<evidence type="ECO:0000256" key="8">
    <source>
        <dbReference type="ARBA" id="ARBA00022964"/>
    </source>
</evidence>
<evidence type="ECO:0000256" key="6">
    <source>
        <dbReference type="ARBA" id="ARBA00022723"/>
    </source>
</evidence>
<keyword evidence="11" id="KW-0805">Transcription regulation</keyword>
<accession>T1GZL8</accession>
<comment type="subcellular location">
    <subcellularLocation>
        <location evidence="2">Nucleus</location>
    </subcellularLocation>
</comment>
<keyword evidence="7" id="KW-0156">Chromatin regulator</keyword>
<keyword evidence="10" id="KW-0408">Iron</keyword>
<reference evidence="16" key="1">
    <citation type="submission" date="2013-02" db="EMBL/GenBank/DDBJ databases">
        <authorList>
            <person name="Hughes D."/>
        </authorList>
    </citation>
    <scope>NUCLEOTIDE SEQUENCE</scope>
    <source>
        <strain>Durham</strain>
        <strain evidence="16">NC isolate 2 -- Noor lab</strain>
    </source>
</reference>
<keyword evidence="5" id="KW-0678">Repressor</keyword>
<dbReference type="InterPro" id="IPR049043">
    <property type="entry name" value="WHD_RIOX1"/>
</dbReference>
<dbReference type="Gene3D" id="3.90.930.40">
    <property type="match status" value="1"/>
</dbReference>
<dbReference type="STRING" id="36166.T1GZL8"/>
<evidence type="ECO:0000256" key="4">
    <source>
        <dbReference type="ARBA" id="ARBA00013246"/>
    </source>
</evidence>
<keyword evidence="13" id="KW-0539">Nucleus</keyword>
<keyword evidence="9" id="KW-0560">Oxidoreductase</keyword>
<reference evidence="15" key="2">
    <citation type="submission" date="2015-06" db="UniProtKB">
        <authorList>
            <consortium name="EnsemblMetazoa"/>
        </authorList>
    </citation>
    <scope>IDENTIFICATION</scope>
</reference>
<evidence type="ECO:0000256" key="5">
    <source>
        <dbReference type="ARBA" id="ARBA00022491"/>
    </source>
</evidence>
<dbReference type="HOGENOM" id="CLU_1976053_0_0_1"/>
<comment type="similarity">
    <text evidence="3">Belongs to the ROX family. NO66 subfamily.</text>
</comment>
<dbReference type="EMBL" id="CAQQ02121789">
    <property type="status" value="NOT_ANNOTATED_CDS"/>
    <property type="molecule type" value="Genomic_DNA"/>
</dbReference>